<reference evidence="2" key="2">
    <citation type="submission" date="2020-07" db="EMBL/GenBank/DDBJ databases">
        <authorList>
            <person name="Pettersson B.M.F."/>
            <person name="Behra P.R.K."/>
            <person name="Ramesh M."/>
            <person name="Das S."/>
            <person name="Dasgupta S."/>
            <person name="Kirsebom L.A."/>
        </authorList>
    </citation>
    <scope>NUCLEOTIDE SEQUENCE</scope>
    <source>
        <strain evidence="2">CCUG 55640</strain>
    </source>
</reference>
<dbReference type="Pfam" id="PF10825">
    <property type="entry name" value="DUF2752"/>
    <property type="match status" value="1"/>
</dbReference>
<keyword evidence="1" id="KW-0812">Transmembrane</keyword>
<dbReference type="EMBL" id="MVHD01000014">
    <property type="protein sequence ID" value="OQZ90879.1"/>
    <property type="molecule type" value="Genomic_DNA"/>
</dbReference>
<name>A0AA42BXL7_9MYCO</name>
<keyword evidence="1" id="KW-1133">Transmembrane helix</keyword>
<evidence type="ECO:0000313" key="5">
    <source>
        <dbReference type="Proteomes" id="UP001141650"/>
    </source>
</evidence>
<dbReference type="InterPro" id="IPR021215">
    <property type="entry name" value="DUF2752"/>
</dbReference>
<keyword evidence="1" id="KW-0472">Membrane</keyword>
<accession>A0AA42BXL7</accession>
<evidence type="ECO:0000313" key="2">
    <source>
        <dbReference type="EMBL" id="MCV7378520.1"/>
    </source>
</evidence>
<gene>
    <name evidence="3" type="ORF">BST11_10815</name>
    <name evidence="2" type="ORF">H7K38_07610</name>
</gene>
<organism evidence="2 5">
    <name type="scientific">Mycobacterium alsense</name>
    <dbReference type="NCBI Taxonomy" id="324058"/>
    <lineage>
        <taxon>Bacteria</taxon>
        <taxon>Bacillati</taxon>
        <taxon>Actinomycetota</taxon>
        <taxon>Actinomycetes</taxon>
        <taxon>Mycobacteriales</taxon>
        <taxon>Mycobacteriaceae</taxon>
        <taxon>Mycobacterium</taxon>
    </lineage>
</organism>
<evidence type="ECO:0000313" key="4">
    <source>
        <dbReference type="Proteomes" id="UP000192319"/>
    </source>
</evidence>
<dbReference type="EMBL" id="JACKVH010000012">
    <property type="protein sequence ID" value="MCV7378520.1"/>
    <property type="molecule type" value="Genomic_DNA"/>
</dbReference>
<comment type="caution">
    <text evidence="2">The sequence shown here is derived from an EMBL/GenBank/DDBJ whole genome shotgun (WGS) entry which is preliminary data.</text>
</comment>
<reference evidence="2" key="3">
    <citation type="journal article" date="2022" name="BMC Genomics">
        <title>Comparative genome analysis of mycobacteria focusing on tRNA and non-coding RNA.</title>
        <authorList>
            <person name="Behra P.R.K."/>
            <person name="Pettersson B.M.F."/>
            <person name="Ramesh M."/>
            <person name="Das S."/>
            <person name="Dasgupta S."/>
            <person name="Kirsebom L.A."/>
        </authorList>
    </citation>
    <scope>NUCLEOTIDE SEQUENCE</scope>
    <source>
        <strain evidence="2">CCUG 55640</strain>
    </source>
</reference>
<dbReference type="Proteomes" id="UP001141650">
    <property type="component" value="Unassembled WGS sequence"/>
</dbReference>
<evidence type="ECO:0000256" key="1">
    <source>
        <dbReference type="SAM" id="Phobius"/>
    </source>
</evidence>
<proteinExistence type="predicted"/>
<sequence>MRARRTPLPRRFPLRPESRELGAPLTVAAAAAFVCAATWVGDPTTPGGPLPVCPTKALLGVDCPGCGSARMLYSLMHGDMAAAARFNALGLVALALLVWAYAAWTYGRMTGRRIRGWQHRRWSAMVALLLVATWFVVRNIPFTPFSALYV</sequence>
<evidence type="ECO:0000313" key="3">
    <source>
        <dbReference type="EMBL" id="OQZ90879.1"/>
    </source>
</evidence>
<dbReference type="Proteomes" id="UP000192319">
    <property type="component" value="Unassembled WGS sequence"/>
</dbReference>
<feature type="transmembrane region" description="Helical" evidence="1">
    <location>
        <begin position="21"/>
        <end position="41"/>
    </location>
</feature>
<dbReference type="AlphaFoldDB" id="A0AA42BXL7"/>
<feature type="transmembrane region" description="Helical" evidence="1">
    <location>
        <begin position="122"/>
        <end position="140"/>
    </location>
</feature>
<reference evidence="3 4" key="1">
    <citation type="submission" date="2017-02" db="EMBL/GenBank/DDBJ databases">
        <title>The new phylogeny of genus Mycobacterium.</title>
        <authorList>
            <person name="Tortoli E."/>
            <person name="Trovato A."/>
            <person name="Cirillo D.M."/>
        </authorList>
    </citation>
    <scope>NUCLEOTIDE SEQUENCE [LARGE SCALE GENOMIC DNA]</scope>
    <source>
        <strain evidence="3 4">DSM 45230</strain>
    </source>
</reference>
<feature type="transmembrane region" description="Helical" evidence="1">
    <location>
        <begin position="82"/>
        <end position="102"/>
    </location>
</feature>
<protein>
    <submittedName>
        <fullName evidence="2">DUF2752 domain-containing protein</fullName>
    </submittedName>
</protein>
<dbReference type="RefSeq" id="WP_083137976.1">
    <property type="nucleotide sequence ID" value="NZ_JACKVH010000012.1"/>
</dbReference>
<keyword evidence="4" id="KW-1185">Reference proteome</keyword>